<dbReference type="GO" id="GO:0006166">
    <property type="term" value="P:purine ribonucleoside salvage"/>
    <property type="evidence" value="ECO:0007669"/>
    <property type="project" value="UniProtKB-UniRule"/>
</dbReference>
<dbReference type="GO" id="GO:0005737">
    <property type="term" value="C:cytoplasm"/>
    <property type="evidence" value="ECO:0007669"/>
    <property type="project" value="UniProtKB-SubCell"/>
</dbReference>
<dbReference type="CDD" id="cd06223">
    <property type="entry name" value="PRTases_typeI"/>
    <property type="match status" value="1"/>
</dbReference>
<sequence length="174" mass="19534">MEHIKSLIRNIPDFPKPGIQFKDVTTLFQDRWGLKKCLDLFEEKYRYQPIDKVAGVDSRGFIVGAALADRLGCGFVTIRKKGKLPWETISESYDLEYGTDDLEVHVDSIQKGERILLIDDLLATGGTLSAAVRLIERLEGEIIGISCVIELAGLKGQEKLGDYPFHSLVSYDEM</sequence>
<dbReference type="InterPro" id="IPR050120">
    <property type="entry name" value="Adenine_PRTase"/>
</dbReference>
<dbReference type="NCBIfam" id="NF002634">
    <property type="entry name" value="PRK02304.1-3"/>
    <property type="match status" value="1"/>
</dbReference>
<dbReference type="EC" id="2.4.2.7" evidence="6 11"/>
<dbReference type="InterPro" id="IPR000836">
    <property type="entry name" value="PRTase_dom"/>
</dbReference>
<dbReference type="Proteomes" id="UP000218113">
    <property type="component" value="Unassembled WGS sequence"/>
</dbReference>
<dbReference type="GO" id="GO:0003999">
    <property type="term" value="F:adenine phosphoribosyltransferase activity"/>
    <property type="evidence" value="ECO:0007669"/>
    <property type="project" value="UniProtKB-UniRule"/>
</dbReference>
<dbReference type="GO" id="GO:0044209">
    <property type="term" value="P:AMP salvage"/>
    <property type="evidence" value="ECO:0007669"/>
    <property type="project" value="UniProtKB-UniRule"/>
</dbReference>
<evidence type="ECO:0000256" key="7">
    <source>
        <dbReference type="ARBA" id="ARBA00022490"/>
    </source>
</evidence>
<comment type="caution">
    <text evidence="13">The sequence shown here is derived from an EMBL/GenBank/DDBJ whole genome shotgun (WGS) entry which is preliminary data.</text>
</comment>
<evidence type="ECO:0000256" key="8">
    <source>
        <dbReference type="ARBA" id="ARBA00022676"/>
    </source>
</evidence>
<comment type="catalytic activity">
    <reaction evidence="1 11">
        <text>AMP + diphosphate = 5-phospho-alpha-D-ribose 1-diphosphate + adenine</text>
        <dbReference type="Rhea" id="RHEA:16609"/>
        <dbReference type="ChEBI" id="CHEBI:16708"/>
        <dbReference type="ChEBI" id="CHEBI:33019"/>
        <dbReference type="ChEBI" id="CHEBI:58017"/>
        <dbReference type="ChEBI" id="CHEBI:456215"/>
        <dbReference type="EC" id="2.4.2.7"/>
    </reaction>
</comment>
<evidence type="ECO:0000256" key="2">
    <source>
        <dbReference type="ARBA" id="ARBA00004496"/>
    </source>
</evidence>
<feature type="domain" description="Phosphoribosyltransferase" evidence="12">
    <location>
        <begin position="31"/>
        <end position="150"/>
    </location>
</feature>
<dbReference type="InterPro" id="IPR005764">
    <property type="entry name" value="Ade_phspho_trans"/>
</dbReference>
<comment type="subunit">
    <text evidence="5 11">Homodimer.</text>
</comment>
<organism evidence="13 14">
    <name type="scientific">SAR324 cluster bacterium</name>
    <dbReference type="NCBI Taxonomy" id="2024889"/>
    <lineage>
        <taxon>Bacteria</taxon>
        <taxon>Deltaproteobacteria</taxon>
        <taxon>SAR324 cluster</taxon>
    </lineage>
</organism>
<evidence type="ECO:0000256" key="9">
    <source>
        <dbReference type="ARBA" id="ARBA00022679"/>
    </source>
</evidence>
<protein>
    <recommendedName>
        <fullName evidence="6 11">Adenine phosphoribosyltransferase</fullName>
        <shortName evidence="11">APRT</shortName>
        <ecNumber evidence="6 11">2.4.2.7</ecNumber>
    </recommendedName>
</protein>
<keyword evidence="7 11" id="KW-0963">Cytoplasm</keyword>
<dbReference type="Gene3D" id="3.40.50.2020">
    <property type="match status" value="1"/>
</dbReference>
<evidence type="ECO:0000256" key="1">
    <source>
        <dbReference type="ARBA" id="ARBA00000868"/>
    </source>
</evidence>
<comment type="pathway">
    <text evidence="3 11">Purine metabolism; AMP biosynthesis via salvage pathway; AMP from adenine: step 1/1.</text>
</comment>
<dbReference type="GO" id="GO:0006168">
    <property type="term" value="P:adenine salvage"/>
    <property type="evidence" value="ECO:0007669"/>
    <property type="project" value="InterPro"/>
</dbReference>
<evidence type="ECO:0000256" key="11">
    <source>
        <dbReference type="HAMAP-Rule" id="MF_00004"/>
    </source>
</evidence>
<dbReference type="PANTHER" id="PTHR11776">
    <property type="entry name" value="ADENINE PHOSPHORIBOSYLTRANSFERASE"/>
    <property type="match status" value="1"/>
</dbReference>
<dbReference type="PANTHER" id="PTHR11776:SF7">
    <property type="entry name" value="PHOSPHORIBOSYLTRANSFERASE DOMAIN-CONTAINING PROTEIN"/>
    <property type="match status" value="1"/>
</dbReference>
<dbReference type="Pfam" id="PF00156">
    <property type="entry name" value="Pribosyltran"/>
    <property type="match status" value="1"/>
</dbReference>
<comment type="subcellular location">
    <subcellularLocation>
        <location evidence="2 11">Cytoplasm</location>
    </subcellularLocation>
</comment>
<evidence type="ECO:0000259" key="12">
    <source>
        <dbReference type="Pfam" id="PF00156"/>
    </source>
</evidence>
<comment type="function">
    <text evidence="11">Catalyzes a salvage reaction resulting in the formation of AMP, that is energically less costly than de novo synthesis.</text>
</comment>
<dbReference type="NCBIfam" id="NF002636">
    <property type="entry name" value="PRK02304.1-5"/>
    <property type="match status" value="1"/>
</dbReference>
<dbReference type="NCBIfam" id="TIGR01090">
    <property type="entry name" value="apt"/>
    <property type="match status" value="1"/>
</dbReference>
<reference evidence="14" key="1">
    <citation type="submission" date="2017-08" db="EMBL/GenBank/DDBJ databases">
        <title>A dynamic microbial community with high functional redundancy inhabits the cold, oxic subseafloor aquifer.</title>
        <authorList>
            <person name="Tully B.J."/>
            <person name="Wheat C.G."/>
            <person name="Glazer B.T."/>
            <person name="Huber J.A."/>
        </authorList>
    </citation>
    <scope>NUCLEOTIDE SEQUENCE [LARGE SCALE GENOMIC DNA]</scope>
</reference>
<evidence type="ECO:0000256" key="6">
    <source>
        <dbReference type="ARBA" id="ARBA00011893"/>
    </source>
</evidence>
<evidence type="ECO:0000256" key="3">
    <source>
        <dbReference type="ARBA" id="ARBA00004659"/>
    </source>
</evidence>
<name>A0A2A4T6K4_9DELT</name>
<keyword evidence="10 11" id="KW-0660">Purine salvage</keyword>
<proteinExistence type="inferred from homology"/>
<evidence type="ECO:0000256" key="4">
    <source>
        <dbReference type="ARBA" id="ARBA00008391"/>
    </source>
</evidence>
<accession>A0A2A4T6K4</accession>
<dbReference type="EMBL" id="NVSR01000018">
    <property type="protein sequence ID" value="PCI29193.1"/>
    <property type="molecule type" value="Genomic_DNA"/>
</dbReference>
<dbReference type="UniPathway" id="UPA00588">
    <property type="reaction ID" value="UER00646"/>
</dbReference>
<evidence type="ECO:0000313" key="13">
    <source>
        <dbReference type="EMBL" id="PCI29193.1"/>
    </source>
</evidence>
<dbReference type="SUPFAM" id="SSF53271">
    <property type="entry name" value="PRTase-like"/>
    <property type="match status" value="1"/>
</dbReference>
<evidence type="ECO:0000256" key="10">
    <source>
        <dbReference type="ARBA" id="ARBA00022726"/>
    </source>
</evidence>
<keyword evidence="8 11" id="KW-0328">Glycosyltransferase</keyword>
<evidence type="ECO:0000256" key="5">
    <source>
        <dbReference type="ARBA" id="ARBA00011738"/>
    </source>
</evidence>
<gene>
    <name evidence="11" type="primary">apt</name>
    <name evidence="13" type="ORF">COB67_04675</name>
</gene>
<dbReference type="AlphaFoldDB" id="A0A2A4T6K4"/>
<dbReference type="FunFam" id="3.40.50.2020:FF:000021">
    <property type="entry name" value="Adenine phosphoribosyltransferase"/>
    <property type="match status" value="1"/>
</dbReference>
<keyword evidence="9 11" id="KW-0808">Transferase</keyword>
<dbReference type="InterPro" id="IPR029057">
    <property type="entry name" value="PRTase-like"/>
</dbReference>
<dbReference type="HAMAP" id="MF_00004">
    <property type="entry name" value="Aden_phosphoribosyltr"/>
    <property type="match status" value="1"/>
</dbReference>
<comment type="similarity">
    <text evidence="4 11">Belongs to the purine/pyrimidine phosphoribosyltransferase family.</text>
</comment>
<evidence type="ECO:0000313" key="14">
    <source>
        <dbReference type="Proteomes" id="UP000218113"/>
    </source>
</evidence>